<reference evidence="13 14" key="1">
    <citation type="submission" date="2013-07" db="EMBL/GenBank/DDBJ databases">
        <title>Completed genome of Sphingomonas sanxanigenens NX02.</title>
        <authorList>
            <person name="Ma T."/>
            <person name="Huang H."/>
            <person name="Wu M."/>
            <person name="Li X."/>
            <person name="Li G."/>
        </authorList>
    </citation>
    <scope>NUCLEOTIDE SEQUENCE [LARGE SCALE GENOMIC DNA]</scope>
    <source>
        <strain evidence="13 14">NX02</strain>
    </source>
</reference>
<evidence type="ECO:0000256" key="3">
    <source>
        <dbReference type="ARBA" id="ARBA00022475"/>
    </source>
</evidence>
<gene>
    <name evidence="13" type="ORF">NX02_13365</name>
</gene>
<dbReference type="AlphaFoldDB" id="W0ACT9"/>
<dbReference type="GO" id="GO:0006465">
    <property type="term" value="P:signal peptide processing"/>
    <property type="evidence" value="ECO:0007669"/>
    <property type="project" value="TreeGrafter"/>
</dbReference>
<dbReference type="GO" id="GO:0004190">
    <property type="term" value="F:aspartic-type endopeptidase activity"/>
    <property type="evidence" value="ECO:0007669"/>
    <property type="project" value="UniProtKB-EC"/>
</dbReference>
<comment type="similarity">
    <text evidence="2 8">Belongs to the peptidase A24 family.</text>
</comment>
<evidence type="ECO:0000256" key="6">
    <source>
        <dbReference type="ARBA" id="ARBA00022989"/>
    </source>
</evidence>
<dbReference type="Pfam" id="PF06750">
    <property type="entry name" value="A24_N_bact"/>
    <property type="match status" value="1"/>
</dbReference>
<evidence type="ECO:0000259" key="11">
    <source>
        <dbReference type="Pfam" id="PF01478"/>
    </source>
</evidence>
<dbReference type="PATRIC" id="fig|1123269.5.peg.2602"/>
<comment type="catalytic activity">
    <reaction evidence="9">
        <text>Typically cleaves a -Gly-|-Phe- bond to release an N-terminal, basic peptide of 5-8 residues from type IV prepilin, and then N-methylates the new N-terminal amino group, the methyl donor being S-adenosyl-L-methionine.</text>
        <dbReference type="EC" id="3.4.23.43"/>
    </reaction>
</comment>
<evidence type="ECO:0000259" key="12">
    <source>
        <dbReference type="Pfam" id="PF06750"/>
    </source>
</evidence>
<dbReference type="RefSeq" id="WP_342671307.1">
    <property type="nucleotide sequence ID" value="NZ_CP006644.1"/>
</dbReference>
<comment type="function">
    <text evidence="9">Plays an essential role in type IV pili and type II pseudopili formation by proteolytically removing the leader sequence from substrate proteins and subsequently monomethylating the alpha-amino group of the newly exposed N-terminal phenylalanine.</text>
</comment>
<accession>W0ACT9</accession>
<dbReference type="eggNOG" id="COG1989">
    <property type="taxonomic scope" value="Bacteria"/>
</dbReference>
<dbReference type="EC" id="2.1.1.-" evidence="9"/>
<dbReference type="InterPro" id="IPR050882">
    <property type="entry name" value="Prepilin_peptidase/N-MTase"/>
</dbReference>
<keyword evidence="9" id="KW-0489">Methyltransferase</keyword>
<keyword evidence="7 10" id="KW-0472">Membrane</keyword>
<name>W0ACT9_9SPHN</name>
<feature type="transmembrane region" description="Helical" evidence="10">
    <location>
        <begin position="94"/>
        <end position="119"/>
    </location>
</feature>
<evidence type="ECO:0000256" key="7">
    <source>
        <dbReference type="ARBA" id="ARBA00023136"/>
    </source>
</evidence>
<dbReference type="PANTHER" id="PTHR30487:SF0">
    <property type="entry name" value="PREPILIN LEADER PEPTIDASE_N-METHYLTRANSFERASE-RELATED"/>
    <property type="match status" value="1"/>
</dbReference>
<keyword evidence="6 10" id="KW-1133">Transmembrane helix</keyword>
<keyword evidence="9" id="KW-0378">Hydrolase</keyword>
<keyword evidence="5 9" id="KW-0812">Transmembrane</keyword>
<sequence length="260" mass="26714">MAAFEAIEPMMGIATPAWVALGAALGLVAGSFLATLAIRWPEGRGIVAGRSACDACGQPLRWFELLPVLSFAAQRGRCRRCCGRIDPRHPLIETAAALIGAAAMIAAPGLVGLAGALFGWLLLTLATLDVEHHWLPDRLTIALAVTGIAAGAAGLAPPMINRLIGAAAGFGALWLIATAYRALRGRVGLGGGDPKLFGAIGAWLGWQMLPFVLLLAALAGLAAVVAMRLRGDTVTATTRLPFGALLAVAAFPVWLVTAAS</sequence>
<evidence type="ECO:0000256" key="4">
    <source>
        <dbReference type="ARBA" id="ARBA00022519"/>
    </source>
</evidence>
<dbReference type="PANTHER" id="PTHR30487">
    <property type="entry name" value="TYPE 4 PREPILIN-LIKE PROTEINS LEADER PEPTIDE-PROCESSING ENZYME"/>
    <property type="match status" value="1"/>
</dbReference>
<feature type="domain" description="Prepilin peptidase A24 N-terminal" evidence="12">
    <location>
        <begin position="25"/>
        <end position="105"/>
    </location>
</feature>
<feature type="transmembrane region" description="Helical" evidence="10">
    <location>
        <begin position="239"/>
        <end position="259"/>
    </location>
</feature>
<feature type="domain" description="Prepilin type IV endopeptidase peptidase" evidence="11">
    <location>
        <begin position="117"/>
        <end position="223"/>
    </location>
</feature>
<dbReference type="GO" id="GO:0008168">
    <property type="term" value="F:methyltransferase activity"/>
    <property type="evidence" value="ECO:0007669"/>
    <property type="project" value="UniProtKB-KW"/>
</dbReference>
<dbReference type="InterPro" id="IPR014032">
    <property type="entry name" value="Peptidase_A24A_bac"/>
</dbReference>
<evidence type="ECO:0000313" key="14">
    <source>
        <dbReference type="Proteomes" id="UP000018851"/>
    </source>
</evidence>
<keyword evidence="4" id="KW-0997">Cell inner membrane</keyword>
<evidence type="ECO:0000313" key="13">
    <source>
        <dbReference type="EMBL" id="AHE54367.1"/>
    </source>
</evidence>
<keyword evidence="9" id="KW-0808">Transferase</keyword>
<evidence type="ECO:0000256" key="9">
    <source>
        <dbReference type="RuleBase" id="RU003794"/>
    </source>
</evidence>
<keyword evidence="3" id="KW-1003">Cell membrane</keyword>
<dbReference type="EMBL" id="CP006644">
    <property type="protein sequence ID" value="AHE54367.1"/>
    <property type="molecule type" value="Genomic_DNA"/>
</dbReference>
<keyword evidence="14" id="KW-1185">Reference proteome</keyword>
<dbReference type="InterPro" id="IPR010627">
    <property type="entry name" value="Prepilin_pept_A24_N"/>
</dbReference>
<protein>
    <recommendedName>
        <fullName evidence="9">Prepilin leader peptidase/N-methyltransferase</fullName>
        <ecNumber evidence="9">2.1.1.-</ecNumber>
        <ecNumber evidence="9">3.4.23.43</ecNumber>
    </recommendedName>
</protein>
<dbReference type="HOGENOM" id="CLU_057101_0_0_5"/>
<dbReference type="STRING" id="1123269.NX02_13365"/>
<evidence type="ECO:0000256" key="5">
    <source>
        <dbReference type="ARBA" id="ARBA00022692"/>
    </source>
</evidence>
<evidence type="ECO:0000256" key="2">
    <source>
        <dbReference type="ARBA" id="ARBA00005801"/>
    </source>
</evidence>
<keyword evidence="9" id="KW-0645">Protease</keyword>
<dbReference type="Pfam" id="PF01478">
    <property type="entry name" value="Peptidase_A24"/>
    <property type="match status" value="1"/>
</dbReference>
<keyword evidence="9" id="KW-0511">Multifunctional enzyme</keyword>
<feature type="transmembrane region" description="Helical" evidence="10">
    <location>
        <begin position="139"/>
        <end position="156"/>
    </location>
</feature>
<dbReference type="KEGG" id="ssan:NX02_13365"/>
<feature type="transmembrane region" description="Helical" evidence="10">
    <location>
        <begin position="163"/>
        <end position="183"/>
    </location>
</feature>
<organism evidence="13 14">
    <name type="scientific">Sphingomonas sanxanigenens DSM 19645 = NX02</name>
    <dbReference type="NCBI Taxonomy" id="1123269"/>
    <lineage>
        <taxon>Bacteria</taxon>
        <taxon>Pseudomonadati</taxon>
        <taxon>Pseudomonadota</taxon>
        <taxon>Alphaproteobacteria</taxon>
        <taxon>Sphingomonadales</taxon>
        <taxon>Sphingomonadaceae</taxon>
        <taxon>Sphingomonas</taxon>
    </lineage>
</organism>
<dbReference type="GO" id="GO:0032259">
    <property type="term" value="P:methylation"/>
    <property type="evidence" value="ECO:0007669"/>
    <property type="project" value="UniProtKB-KW"/>
</dbReference>
<proteinExistence type="inferred from homology"/>
<comment type="subcellular location">
    <subcellularLocation>
        <location evidence="1">Cell inner membrane</location>
        <topology evidence="1">Multi-pass membrane protein</topology>
    </subcellularLocation>
    <subcellularLocation>
        <location evidence="9">Cell membrane</location>
        <topology evidence="9">Multi-pass membrane protein</topology>
    </subcellularLocation>
</comment>
<dbReference type="Proteomes" id="UP000018851">
    <property type="component" value="Chromosome"/>
</dbReference>
<dbReference type="Gene3D" id="1.20.120.1220">
    <property type="match status" value="1"/>
</dbReference>
<evidence type="ECO:0000256" key="1">
    <source>
        <dbReference type="ARBA" id="ARBA00004429"/>
    </source>
</evidence>
<feature type="transmembrane region" description="Helical" evidence="10">
    <location>
        <begin position="203"/>
        <end position="227"/>
    </location>
</feature>
<feature type="transmembrane region" description="Helical" evidence="10">
    <location>
        <begin position="17"/>
        <end position="38"/>
    </location>
</feature>
<dbReference type="GO" id="GO:0005886">
    <property type="term" value="C:plasma membrane"/>
    <property type="evidence" value="ECO:0007669"/>
    <property type="project" value="UniProtKB-SubCell"/>
</dbReference>
<dbReference type="EC" id="3.4.23.43" evidence="9"/>
<dbReference type="InterPro" id="IPR000045">
    <property type="entry name" value="Prepilin_IV_endopep_pep"/>
</dbReference>
<evidence type="ECO:0000256" key="10">
    <source>
        <dbReference type="SAM" id="Phobius"/>
    </source>
</evidence>
<evidence type="ECO:0000256" key="8">
    <source>
        <dbReference type="RuleBase" id="RU003793"/>
    </source>
</evidence>
<dbReference type="PRINTS" id="PR00864">
    <property type="entry name" value="PREPILNPTASE"/>
</dbReference>